<dbReference type="KEGG" id="caz:CARG_03640"/>
<organism evidence="3 4">
    <name type="scientific">Corynebacterium argentoratense DSM 44202</name>
    <dbReference type="NCBI Taxonomy" id="1348662"/>
    <lineage>
        <taxon>Bacteria</taxon>
        <taxon>Bacillati</taxon>
        <taxon>Actinomycetota</taxon>
        <taxon>Actinomycetes</taxon>
        <taxon>Mycobacteriales</taxon>
        <taxon>Corynebacteriaceae</taxon>
        <taxon>Corynebacterium</taxon>
    </lineage>
</organism>
<dbReference type="HOGENOM" id="CLU_073060_0_0_11"/>
<evidence type="ECO:0000313" key="3">
    <source>
        <dbReference type="EMBL" id="AGU14877.1"/>
    </source>
</evidence>
<evidence type="ECO:0000313" key="4">
    <source>
        <dbReference type="Proteomes" id="UP000016943"/>
    </source>
</evidence>
<proteinExistence type="predicted"/>
<dbReference type="OrthoDB" id="4424756at2"/>
<keyword evidence="4" id="KW-1185">Reference proteome</keyword>
<evidence type="ECO:0000256" key="2">
    <source>
        <dbReference type="SAM" id="SignalP"/>
    </source>
</evidence>
<dbReference type="AlphaFoldDB" id="U3GYZ8"/>
<feature type="region of interest" description="Disordered" evidence="1">
    <location>
        <begin position="34"/>
        <end position="59"/>
    </location>
</feature>
<evidence type="ECO:0008006" key="5">
    <source>
        <dbReference type="Google" id="ProtNLM"/>
    </source>
</evidence>
<feature type="chain" id="PRO_5004641936" description="Secreted protein" evidence="2">
    <location>
        <begin position="35"/>
        <end position="237"/>
    </location>
</feature>
<sequence>MRISTIGTLKAALIAATVTAAALSPATLATNAQAQPAVPTSSDTGSVDPSTYVDHLGRPTQPVLDHLRGVINNPALPQPLRDKLTTAVGFIEGTGTPGVDIPEGAPRIAQFAWPTIAGNCINGQKATGTAIAVPGPADLPLPGVDDGHTAFIFTALGTDPIAQPDASTMRVDWINLSTGTRGSTPLSFGGINPNGPATINATANTGRGTIAAWLSGGVATETATCNFLPTAAVFEVN</sequence>
<dbReference type="eggNOG" id="ENOG5033SXJ">
    <property type="taxonomic scope" value="Bacteria"/>
</dbReference>
<feature type="signal peptide" evidence="2">
    <location>
        <begin position="1"/>
        <end position="34"/>
    </location>
</feature>
<dbReference type="EMBL" id="CP006365">
    <property type="protein sequence ID" value="AGU14877.1"/>
    <property type="molecule type" value="Genomic_DNA"/>
</dbReference>
<dbReference type="Proteomes" id="UP000016943">
    <property type="component" value="Chromosome"/>
</dbReference>
<protein>
    <recommendedName>
        <fullName evidence="5">Secreted protein</fullName>
    </recommendedName>
</protein>
<reference evidence="3 4" key="1">
    <citation type="journal article" date="2013" name="Genome Announc.">
        <title>Whole-Genome Sequence of the Clinical Strain Corynebacterium argentoratense DSM 44202, Isolated from a Human Throat Specimen.</title>
        <authorList>
            <person name="Bomholt C."/>
            <person name="Glaub A."/>
            <person name="Gravermann K."/>
            <person name="Albersmeier A."/>
            <person name="Brinkrolf K."/>
            <person name="Ruckert C."/>
            <person name="Tauch A."/>
        </authorList>
    </citation>
    <scope>NUCLEOTIDE SEQUENCE [LARGE SCALE GENOMIC DNA]</scope>
    <source>
        <strain evidence="3">DSM 44202</strain>
    </source>
</reference>
<dbReference type="RefSeq" id="WP_020976029.1">
    <property type="nucleotide sequence ID" value="NC_022198.1"/>
</dbReference>
<evidence type="ECO:0000256" key="1">
    <source>
        <dbReference type="SAM" id="MobiDB-lite"/>
    </source>
</evidence>
<feature type="compositionally biased region" description="Polar residues" evidence="1">
    <location>
        <begin position="38"/>
        <end position="49"/>
    </location>
</feature>
<dbReference type="STRING" id="1348662.CARG_03640"/>
<keyword evidence="2" id="KW-0732">Signal</keyword>
<dbReference type="PATRIC" id="fig|1348662.3.peg.714"/>
<dbReference type="GeneID" id="78249538"/>
<gene>
    <name evidence="3" type="ORF">CARG_03640</name>
</gene>
<accession>U3GYZ8</accession>
<name>U3GYZ8_9CORY</name>